<dbReference type="InterPro" id="IPR036188">
    <property type="entry name" value="FAD/NAD-bd_sf"/>
</dbReference>
<keyword evidence="7" id="KW-0560">Oxidoreductase</keyword>
<protein>
    <submittedName>
        <fullName evidence="9">Alcaligin biosynthesis protein</fullName>
    </submittedName>
</protein>
<dbReference type="GO" id="GO:0016491">
    <property type="term" value="F:oxidoreductase activity"/>
    <property type="evidence" value="ECO:0007669"/>
    <property type="project" value="UniProtKB-KW"/>
</dbReference>
<keyword evidence="5" id="KW-0274">FAD</keyword>
<keyword evidence="10" id="KW-1185">Reference proteome</keyword>
<dbReference type="EMBL" id="QNQU01000036">
    <property type="protein sequence ID" value="RBQ02497.1"/>
    <property type="molecule type" value="Genomic_DNA"/>
</dbReference>
<comment type="caution">
    <text evidence="9">The sequence shown here is derived from an EMBL/GenBank/DDBJ whole genome shotgun (WGS) entry which is preliminary data.</text>
</comment>
<evidence type="ECO:0000313" key="9">
    <source>
        <dbReference type="EMBL" id="RBQ02497.1"/>
    </source>
</evidence>
<comment type="pathway">
    <text evidence="2">Siderophore biosynthesis.</text>
</comment>
<dbReference type="InterPro" id="IPR025700">
    <property type="entry name" value="Lys/Orn_oxygenase"/>
</dbReference>
<gene>
    <name evidence="9" type="ORF">DRW42_26555</name>
</gene>
<dbReference type="Proteomes" id="UP000252081">
    <property type="component" value="Unassembled WGS sequence"/>
</dbReference>
<dbReference type="PANTHER" id="PTHR42802:SF1">
    <property type="entry name" value="L-ORNITHINE N(5)-MONOOXYGENASE"/>
    <property type="match status" value="1"/>
</dbReference>
<evidence type="ECO:0000313" key="10">
    <source>
        <dbReference type="Proteomes" id="UP000252081"/>
    </source>
</evidence>
<keyword evidence="4" id="KW-0285">Flavoprotein</keyword>
<dbReference type="Pfam" id="PF13434">
    <property type="entry name" value="Lys_Orn_oxgnase"/>
    <property type="match status" value="1"/>
</dbReference>
<feature type="region of interest" description="Disordered" evidence="8">
    <location>
        <begin position="433"/>
        <end position="459"/>
    </location>
</feature>
<name>A0A366KLC2_9SPHI</name>
<dbReference type="OrthoDB" id="7527071at2"/>
<evidence type="ECO:0000256" key="6">
    <source>
        <dbReference type="ARBA" id="ARBA00022857"/>
    </source>
</evidence>
<dbReference type="SUPFAM" id="SSF51905">
    <property type="entry name" value="FAD/NAD(P)-binding domain"/>
    <property type="match status" value="1"/>
</dbReference>
<evidence type="ECO:0000256" key="5">
    <source>
        <dbReference type="ARBA" id="ARBA00022827"/>
    </source>
</evidence>
<dbReference type="RefSeq" id="WP_113951891.1">
    <property type="nucleotide sequence ID" value="NZ_QNQU01000036.1"/>
</dbReference>
<dbReference type="AlphaFoldDB" id="A0A366KLC2"/>
<evidence type="ECO:0000256" key="1">
    <source>
        <dbReference type="ARBA" id="ARBA00001974"/>
    </source>
</evidence>
<evidence type="ECO:0000256" key="8">
    <source>
        <dbReference type="SAM" id="MobiDB-lite"/>
    </source>
</evidence>
<reference evidence="9 10" key="1">
    <citation type="submission" date="2018-07" db="EMBL/GenBank/DDBJ databases">
        <title>A draft genome of a endophytic bacteria, a new species of Pedobacter.</title>
        <authorList>
            <person name="Zhang Z.D."/>
            <person name="Chen Z.J."/>
        </authorList>
    </citation>
    <scope>NUCLEOTIDE SEQUENCE [LARGE SCALE GENOMIC DNA]</scope>
    <source>
        <strain evidence="9 10">RS10</strain>
    </source>
</reference>
<evidence type="ECO:0000256" key="7">
    <source>
        <dbReference type="ARBA" id="ARBA00023002"/>
    </source>
</evidence>
<sequence>MQEQKTYDIIGIGIGPFNLGLAALCAPIESLSTLFLDQASEFNWHPGMMLSDATLQVPFMADLVTMADPTSPYSFLNYLKQTDRLYKFYIREDFFVLRKEYNAYCKWAITHLKNCHFGQKVSNINYADGIYQIEKIDQATGAKEIIFAKKIVLGTGTAPKVPAFIDPTVHQYAIHSSEYLKFKQTLLEQKTVTVIGSGQSAAEIFYDLLPETENGLKLKWFTRPDRFFPMEYSKLTLELTSPEYVDHFYNLSDAKRKQLLSKQNSLFKGINFELINQIFDKLYELSVDSEKINAELMPNCQLNNLTVNKDGSYQLDFYHTESEKDFTVDTDAVVLATGYKYNEPRFLSAINDRITRNADGLFQVHRNYAIDVNGNEIFVQNAELHTHGFVTPDLGMGAYRNASIINAILGFEIYPVEKRIAFQQFSVNGEEEALRKTQDDKSKTEFEVRSCHVEPVETP</sequence>
<dbReference type="Gene3D" id="3.50.50.60">
    <property type="entry name" value="FAD/NAD(P)-binding domain"/>
    <property type="match status" value="1"/>
</dbReference>
<evidence type="ECO:0000256" key="4">
    <source>
        <dbReference type="ARBA" id="ARBA00022630"/>
    </source>
</evidence>
<keyword evidence="6" id="KW-0521">NADP</keyword>
<comment type="cofactor">
    <cofactor evidence="1">
        <name>FAD</name>
        <dbReference type="ChEBI" id="CHEBI:57692"/>
    </cofactor>
</comment>
<evidence type="ECO:0000256" key="2">
    <source>
        <dbReference type="ARBA" id="ARBA00004924"/>
    </source>
</evidence>
<proteinExistence type="inferred from homology"/>
<evidence type="ECO:0000256" key="3">
    <source>
        <dbReference type="ARBA" id="ARBA00007588"/>
    </source>
</evidence>
<comment type="similarity">
    <text evidence="3">Belongs to the lysine N(6)-hydroxylase/L-ornithine N(5)-oxygenase family.</text>
</comment>
<accession>A0A366KLC2</accession>
<dbReference type="PANTHER" id="PTHR42802">
    <property type="entry name" value="MONOOXYGENASE"/>
    <property type="match status" value="1"/>
</dbReference>
<organism evidence="9 10">
    <name type="scientific">Pedobacter miscanthi</name>
    <dbReference type="NCBI Taxonomy" id="2259170"/>
    <lineage>
        <taxon>Bacteria</taxon>
        <taxon>Pseudomonadati</taxon>
        <taxon>Bacteroidota</taxon>
        <taxon>Sphingobacteriia</taxon>
        <taxon>Sphingobacteriales</taxon>
        <taxon>Sphingobacteriaceae</taxon>
        <taxon>Pedobacter</taxon>
    </lineage>
</organism>